<dbReference type="KEGG" id="dci:113471241"/>
<dbReference type="PaxDb" id="121845-A0A3Q0JBZ7"/>
<proteinExistence type="predicted"/>
<sequence>MARTITGMTATVVTFCRLAIEKISADNNTSTRCQTTGDPEIKKPNGRKEVSIQRQVFVENVLLFDTVASVAVADPTILDVILLLHHRLINKLTAGVKPIVRGQRTVRPLVEITVLRDDFIIDAREAWRTISDRMID</sequence>
<organism evidence="1 2">
    <name type="scientific">Diaphorina citri</name>
    <name type="common">Asian citrus psyllid</name>
    <dbReference type="NCBI Taxonomy" id="121845"/>
    <lineage>
        <taxon>Eukaryota</taxon>
        <taxon>Metazoa</taxon>
        <taxon>Ecdysozoa</taxon>
        <taxon>Arthropoda</taxon>
        <taxon>Hexapoda</taxon>
        <taxon>Insecta</taxon>
        <taxon>Pterygota</taxon>
        <taxon>Neoptera</taxon>
        <taxon>Paraneoptera</taxon>
        <taxon>Hemiptera</taxon>
        <taxon>Sternorrhyncha</taxon>
        <taxon>Psylloidea</taxon>
        <taxon>Psyllidae</taxon>
        <taxon>Diaphorininae</taxon>
        <taxon>Diaphorina</taxon>
    </lineage>
</organism>
<dbReference type="Proteomes" id="UP000079169">
    <property type="component" value="Unplaced"/>
</dbReference>
<evidence type="ECO:0000313" key="1">
    <source>
        <dbReference type="Proteomes" id="UP000079169"/>
    </source>
</evidence>
<protein>
    <submittedName>
        <fullName evidence="2">Uncharacterized protein LOC113471241</fullName>
    </submittedName>
</protein>
<dbReference type="RefSeq" id="XP_026686037.1">
    <property type="nucleotide sequence ID" value="XM_026830236.1"/>
</dbReference>
<keyword evidence="1" id="KW-1185">Reference proteome</keyword>
<dbReference type="AlphaFoldDB" id="A0A3Q0JBZ7"/>
<reference evidence="2" key="1">
    <citation type="submission" date="2025-08" db="UniProtKB">
        <authorList>
            <consortium name="RefSeq"/>
        </authorList>
    </citation>
    <scope>IDENTIFICATION</scope>
</reference>
<gene>
    <name evidence="2" type="primary">LOC113471241</name>
</gene>
<accession>A0A3Q0JBZ7</accession>
<dbReference type="GeneID" id="113471241"/>
<name>A0A3Q0JBZ7_DIACI</name>
<evidence type="ECO:0000313" key="2">
    <source>
        <dbReference type="RefSeq" id="XP_026686037.1"/>
    </source>
</evidence>